<dbReference type="EC" id="2.1.1.80" evidence="5"/>
<feature type="binding site" evidence="6">
    <location>
        <position position="125"/>
    </location>
    <ligand>
        <name>S-adenosyl-L-methionine</name>
        <dbReference type="ChEBI" id="CHEBI:59789"/>
    </ligand>
</feature>
<dbReference type="SMART" id="SM00138">
    <property type="entry name" value="MeTrc"/>
    <property type="match status" value="1"/>
</dbReference>
<keyword evidence="2 5" id="KW-0489">Methyltransferase</keyword>
<dbReference type="InterPro" id="IPR026024">
    <property type="entry name" value="Chemotaxis_MeTrfase_CheR"/>
</dbReference>
<dbReference type="PIRSF" id="PIRSF000410">
    <property type="entry name" value="CheR"/>
    <property type="match status" value="1"/>
</dbReference>
<dbReference type="CDD" id="cd02440">
    <property type="entry name" value="AdoMet_MTases"/>
    <property type="match status" value="1"/>
</dbReference>
<feature type="binding site" evidence="6">
    <location>
        <position position="148"/>
    </location>
    <ligand>
        <name>S-adenosyl-L-methionine</name>
        <dbReference type="ChEBI" id="CHEBI:59789"/>
    </ligand>
</feature>
<feature type="binding site" evidence="6">
    <location>
        <begin position="206"/>
        <end position="207"/>
    </location>
    <ligand>
        <name>S-adenosyl-L-methionine</name>
        <dbReference type="ChEBI" id="CHEBI:59789"/>
    </ligand>
</feature>
<proteinExistence type="predicted"/>
<keyword evidence="3 5" id="KW-0808">Transferase</keyword>
<evidence type="ECO:0000256" key="5">
    <source>
        <dbReference type="PIRNR" id="PIRNR000410"/>
    </source>
</evidence>
<evidence type="ECO:0000256" key="4">
    <source>
        <dbReference type="ARBA" id="ARBA00022691"/>
    </source>
</evidence>
<keyword evidence="9" id="KW-1185">Reference proteome</keyword>
<dbReference type="PANTHER" id="PTHR24422:SF26">
    <property type="entry name" value="CHEMOTAXIS PROTEIN METHYLTRANSFERASE"/>
    <property type="match status" value="1"/>
</dbReference>
<dbReference type="Gene3D" id="3.40.50.150">
    <property type="entry name" value="Vaccinia Virus protein VP39"/>
    <property type="match status" value="1"/>
</dbReference>
<feature type="binding site" evidence="6">
    <location>
        <begin position="223"/>
        <end position="224"/>
    </location>
    <ligand>
        <name>S-adenosyl-L-methionine</name>
        <dbReference type="ChEBI" id="CHEBI:59789"/>
    </ligand>
</feature>
<evidence type="ECO:0000313" key="9">
    <source>
        <dbReference type="Proteomes" id="UP000316471"/>
    </source>
</evidence>
<feature type="binding site" evidence="6">
    <location>
        <position position="85"/>
    </location>
    <ligand>
        <name>S-adenosyl-L-methionine</name>
        <dbReference type="ChEBI" id="CHEBI:59789"/>
    </ligand>
</feature>
<dbReference type="InterPro" id="IPR036804">
    <property type="entry name" value="CheR_N_sf"/>
</dbReference>
<dbReference type="SUPFAM" id="SSF47757">
    <property type="entry name" value="Chemotaxis receptor methyltransferase CheR, N-terminal domain"/>
    <property type="match status" value="1"/>
</dbReference>
<evidence type="ECO:0000313" key="8">
    <source>
        <dbReference type="EMBL" id="TWI07988.1"/>
    </source>
</evidence>
<dbReference type="PANTHER" id="PTHR24422">
    <property type="entry name" value="CHEMOTAXIS PROTEIN METHYLTRANSFERASE"/>
    <property type="match status" value="1"/>
</dbReference>
<gene>
    <name evidence="8" type="ORF">IP93_02596</name>
</gene>
<dbReference type="PRINTS" id="PR00996">
    <property type="entry name" value="CHERMTFRASE"/>
</dbReference>
<dbReference type="PROSITE" id="PS50123">
    <property type="entry name" value="CHER"/>
    <property type="match status" value="1"/>
</dbReference>
<keyword evidence="4 5" id="KW-0949">S-adenosyl-L-methionine</keyword>
<dbReference type="Pfam" id="PF03705">
    <property type="entry name" value="CheR_N"/>
    <property type="match status" value="1"/>
</dbReference>
<dbReference type="InterPro" id="IPR022641">
    <property type="entry name" value="CheR_N"/>
</dbReference>
<dbReference type="InterPro" id="IPR000780">
    <property type="entry name" value="CheR_MeTrfase"/>
</dbReference>
<evidence type="ECO:0000259" key="7">
    <source>
        <dbReference type="PROSITE" id="PS50123"/>
    </source>
</evidence>
<reference evidence="8 9" key="1">
    <citation type="journal article" date="2015" name="Stand. Genomic Sci.">
        <title>Genomic Encyclopedia of Bacterial and Archaeal Type Strains, Phase III: the genomes of soil and plant-associated and newly described type strains.</title>
        <authorList>
            <person name="Whitman W.B."/>
            <person name="Woyke T."/>
            <person name="Klenk H.P."/>
            <person name="Zhou Y."/>
            <person name="Lilburn T.G."/>
            <person name="Beck B.J."/>
            <person name="De Vos P."/>
            <person name="Vandamme P."/>
            <person name="Eisen J.A."/>
            <person name="Garrity G."/>
            <person name="Hugenholtz P."/>
            <person name="Kyrpides N.C."/>
        </authorList>
    </citation>
    <scope>NUCLEOTIDE SEQUENCE [LARGE SCALE GENOMIC DNA]</scope>
    <source>
        <strain evidence="8 9">CGMCC 1.10136</strain>
    </source>
</reference>
<evidence type="ECO:0000256" key="6">
    <source>
        <dbReference type="PIRSR" id="PIRSR000410-1"/>
    </source>
</evidence>
<dbReference type="Proteomes" id="UP000316471">
    <property type="component" value="Unassembled WGS sequence"/>
</dbReference>
<feature type="domain" description="CheR-type methyltransferase" evidence="7">
    <location>
        <begin position="10"/>
        <end position="277"/>
    </location>
</feature>
<dbReference type="OrthoDB" id="9816309at2"/>
<feature type="binding site" evidence="6">
    <location>
        <position position="91"/>
    </location>
    <ligand>
        <name>S-adenosyl-L-methionine</name>
        <dbReference type="ChEBI" id="CHEBI:59789"/>
    </ligand>
</feature>
<sequence>MNGHASFRQGVAEAVPLSDSAFRLFQDMLLQSAGISLASGKKAMVAGRLAKRLKHLQLDSYEAYHQAVARSPEEMQVAVDLLTTNETHFFREQPHFDLLRERILPSLSKARPLRIWSAAASTGQEAYSLAMLLARHVAHNDWEVFGSDISSRVLEQARRGQYDMSQARELPDGYLRAYCLRGIGRQEGSFVIAPELRQKVRFSQINLNASLPDIGLFDVVLLRNVLIYFQPDVKQRVIGHVLERLRPGGWLLVGHSESFGSTSRGLVNVVPSVYRKP</sequence>
<dbReference type="Gene3D" id="1.10.155.10">
    <property type="entry name" value="Chemotaxis receptor methyltransferase CheR, N-terminal domain"/>
    <property type="match status" value="1"/>
</dbReference>
<dbReference type="RefSeq" id="WP_144816331.1">
    <property type="nucleotide sequence ID" value="NZ_VLKP01000011.1"/>
</dbReference>
<comment type="function">
    <text evidence="5">Methylation of the membrane-bound methyl-accepting chemotaxis proteins (MCP) to form gamma-glutamyl methyl ester residues in MCP.</text>
</comment>
<evidence type="ECO:0000256" key="2">
    <source>
        <dbReference type="ARBA" id="ARBA00022603"/>
    </source>
</evidence>
<dbReference type="InterPro" id="IPR022642">
    <property type="entry name" value="CheR_C"/>
</dbReference>
<evidence type="ECO:0000256" key="3">
    <source>
        <dbReference type="ARBA" id="ARBA00022679"/>
    </source>
</evidence>
<comment type="caution">
    <text evidence="8">The sequence shown here is derived from an EMBL/GenBank/DDBJ whole genome shotgun (WGS) entry which is preliminary data.</text>
</comment>
<evidence type="ECO:0000256" key="1">
    <source>
        <dbReference type="ARBA" id="ARBA00001541"/>
    </source>
</evidence>
<feature type="binding site" evidence="6">
    <location>
        <position position="87"/>
    </location>
    <ligand>
        <name>S-adenosyl-L-methionine</name>
        <dbReference type="ChEBI" id="CHEBI:59789"/>
    </ligand>
</feature>
<dbReference type="SUPFAM" id="SSF53335">
    <property type="entry name" value="S-adenosyl-L-methionine-dependent methyltransferases"/>
    <property type="match status" value="1"/>
</dbReference>
<dbReference type="AlphaFoldDB" id="A0A562LK41"/>
<accession>A0A562LK41</accession>
<comment type="catalytic activity">
    <reaction evidence="1 5">
        <text>L-glutamyl-[protein] + S-adenosyl-L-methionine = [protein]-L-glutamate 5-O-methyl ester + S-adenosyl-L-homocysteine</text>
        <dbReference type="Rhea" id="RHEA:24452"/>
        <dbReference type="Rhea" id="RHEA-COMP:10208"/>
        <dbReference type="Rhea" id="RHEA-COMP:10311"/>
        <dbReference type="ChEBI" id="CHEBI:29973"/>
        <dbReference type="ChEBI" id="CHEBI:57856"/>
        <dbReference type="ChEBI" id="CHEBI:59789"/>
        <dbReference type="ChEBI" id="CHEBI:82795"/>
        <dbReference type="EC" id="2.1.1.80"/>
    </reaction>
</comment>
<dbReference type="GO" id="GO:0032259">
    <property type="term" value="P:methylation"/>
    <property type="evidence" value="ECO:0007669"/>
    <property type="project" value="UniProtKB-KW"/>
</dbReference>
<name>A0A562LK41_9GAMM</name>
<dbReference type="Pfam" id="PF01739">
    <property type="entry name" value="CheR"/>
    <property type="match status" value="1"/>
</dbReference>
<dbReference type="GO" id="GO:0008983">
    <property type="term" value="F:protein-glutamate O-methyltransferase activity"/>
    <property type="evidence" value="ECO:0007669"/>
    <property type="project" value="UniProtKB-EC"/>
</dbReference>
<protein>
    <recommendedName>
        <fullName evidence="5">Chemotaxis protein methyltransferase</fullName>
        <ecNumber evidence="5">2.1.1.80</ecNumber>
    </recommendedName>
</protein>
<organism evidence="8 9">
    <name type="scientific">Aerolutibacter ruishenii</name>
    <dbReference type="NCBI Taxonomy" id="686800"/>
    <lineage>
        <taxon>Bacteria</taxon>
        <taxon>Pseudomonadati</taxon>
        <taxon>Pseudomonadota</taxon>
        <taxon>Gammaproteobacteria</taxon>
        <taxon>Lysobacterales</taxon>
        <taxon>Lysobacteraceae</taxon>
        <taxon>Aerolutibacter</taxon>
    </lineage>
</organism>
<dbReference type="EMBL" id="VLKP01000011">
    <property type="protein sequence ID" value="TWI07988.1"/>
    <property type="molecule type" value="Genomic_DNA"/>
</dbReference>
<dbReference type="InterPro" id="IPR050903">
    <property type="entry name" value="Bact_Chemotaxis_MeTrfase"/>
</dbReference>
<dbReference type="InterPro" id="IPR029063">
    <property type="entry name" value="SAM-dependent_MTases_sf"/>
</dbReference>